<dbReference type="GeneID" id="97207593"/>
<feature type="transmembrane region" description="Helical" evidence="8">
    <location>
        <begin position="195"/>
        <end position="215"/>
    </location>
</feature>
<evidence type="ECO:0000256" key="8">
    <source>
        <dbReference type="SAM" id="Phobius"/>
    </source>
</evidence>
<keyword evidence="4" id="KW-1003">Cell membrane</keyword>
<dbReference type="PANTHER" id="PTHR36838:SF3">
    <property type="entry name" value="TRANSPORTER AUXIN EFFLUX CARRIER EC FAMILY"/>
    <property type="match status" value="1"/>
</dbReference>
<keyword evidence="11" id="KW-1185">Reference proteome</keyword>
<evidence type="ECO:0000256" key="4">
    <source>
        <dbReference type="ARBA" id="ARBA00022475"/>
    </source>
</evidence>
<dbReference type="PANTHER" id="PTHR36838">
    <property type="entry name" value="AUXIN EFFLUX CARRIER FAMILY PROTEIN"/>
    <property type="match status" value="1"/>
</dbReference>
<keyword evidence="5 8" id="KW-0812">Transmembrane</keyword>
<dbReference type="Proteomes" id="UP001299608">
    <property type="component" value="Unassembled WGS sequence"/>
</dbReference>
<evidence type="ECO:0000256" key="1">
    <source>
        <dbReference type="ARBA" id="ARBA00004651"/>
    </source>
</evidence>
<evidence type="ECO:0000313" key="10">
    <source>
        <dbReference type="EMBL" id="NSJ52341.1"/>
    </source>
</evidence>
<dbReference type="InterPro" id="IPR038770">
    <property type="entry name" value="Na+/solute_symporter_sf"/>
</dbReference>
<organism evidence="9 12">
    <name type="scientific">Enterocloster aldenensis</name>
    <dbReference type="NCBI Taxonomy" id="358742"/>
    <lineage>
        <taxon>Bacteria</taxon>
        <taxon>Bacillati</taxon>
        <taxon>Bacillota</taxon>
        <taxon>Clostridia</taxon>
        <taxon>Lachnospirales</taxon>
        <taxon>Lachnospiraceae</taxon>
        <taxon>Enterocloster</taxon>
    </lineage>
</organism>
<dbReference type="EMBL" id="JAKNGE010000038">
    <property type="protein sequence ID" value="MCG4748494.1"/>
    <property type="molecule type" value="Genomic_DNA"/>
</dbReference>
<reference evidence="10" key="2">
    <citation type="submission" date="2020-02" db="EMBL/GenBank/DDBJ databases">
        <authorList>
            <person name="Littmann E."/>
            <person name="Sorbara M."/>
        </authorList>
    </citation>
    <scope>NUCLEOTIDE SEQUENCE</scope>
    <source>
        <strain evidence="10">MSK.1.17</strain>
    </source>
</reference>
<dbReference type="Gene3D" id="1.20.1530.20">
    <property type="match status" value="1"/>
</dbReference>
<dbReference type="AlphaFoldDB" id="A0AAW5C635"/>
<reference evidence="9" key="3">
    <citation type="submission" date="2022-01" db="EMBL/GenBank/DDBJ databases">
        <title>Collection of gut derived symbiotic bacterial strains cultured from healthy donors.</title>
        <authorList>
            <person name="Lin H."/>
            <person name="Kohout C."/>
            <person name="Waligurski E."/>
            <person name="Pamer E.G."/>
        </authorList>
    </citation>
    <scope>NUCLEOTIDE SEQUENCE</scope>
    <source>
        <strain evidence="9">DFI.6.55</strain>
    </source>
</reference>
<dbReference type="RefSeq" id="WP_117560734.1">
    <property type="nucleotide sequence ID" value="NZ_BAABZL010000001.1"/>
</dbReference>
<dbReference type="Proteomes" id="UP000669239">
    <property type="component" value="Unassembled WGS sequence"/>
</dbReference>
<evidence type="ECO:0000256" key="6">
    <source>
        <dbReference type="ARBA" id="ARBA00022989"/>
    </source>
</evidence>
<dbReference type="InterPro" id="IPR004776">
    <property type="entry name" value="Mem_transp_PIN-like"/>
</dbReference>
<evidence type="ECO:0000256" key="5">
    <source>
        <dbReference type="ARBA" id="ARBA00022692"/>
    </source>
</evidence>
<reference evidence="10 11" key="1">
    <citation type="journal article" date="2020" name="Cell Host Microbe">
        <title>Functional and Genomic Variation between Human-Derived Isolates of Lachnospiraceae Reveals Inter- and Intra-Species Diversity.</title>
        <authorList>
            <person name="Sorbara M.T."/>
            <person name="Littmann E.R."/>
            <person name="Fontana E."/>
            <person name="Moody T.U."/>
            <person name="Kohout C.E."/>
            <person name="Gjonbalaj M."/>
            <person name="Eaton V."/>
            <person name="Seok R."/>
            <person name="Leiner I.M."/>
            <person name="Pamer E.G."/>
        </authorList>
    </citation>
    <scope>NUCLEOTIDE SEQUENCE [LARGE SCALE GENOMIC DNA]</scope>
    <source>
        <strain evidence="10 11">MSK.1.17</strain>
    </source>
</reference>
<keyword evidence="3" id="KW-0813">Transport</keyword>
<comment type="subcellular location">
    <subcellularLocation>
        <location evidence="1">Cell membrane</location>
        <topology evidence="1">Multi-pass membrane protein</topology>
    </subcellularLocation>
</comment>
<dbReference type="GO" id="GO:0005886">
    <property type="term" value="C:plasma membrane"/>
    <property type="evidence" value="ECO:0007669"/>
    <property type="project" value="UniProtKB-SubCell"/>
</dbReference>
<dbReference type="EMBL" id="JAAITT010000066">
    <property type="protein sequence ID" value="NSJ52341.1"/>
    <property type="molecule type" value="Genomic_DNA"/>
</dbReference>
<evidence type="ECO:0000256" key="7">
    <source>
        <dbReference type="ARBA" id="ARBA00023136"/>
    </source>
</evidence>
<dbReference type="GO" id="GO:0055085">
    <property type="term" value="P:transmembrane transport"/>
    <property type="evidence" value="ECO:0007669"/>
    <property type="project" value="InterPro"/>
</dbReference>
<dbReference type="Pfam" id="PF03547">
    <property type="entry name" value="Mem_trans"/>
    <property type="match status" value="1"/>
</dbReference>
<evidence type="ECO:0000313" key="9">
    <source>
        <dbReference type="EMBL" id="MCG4748494.1"/>
    </source>
</evidence>
<keyword evidence="6 8" id="KW-1133">Transmembrane helix</keyword>
<comment type="caution">
    <text evidence="9">The sequence shown here is derived from an EMBL/GenBank/DDBJ whole genome shotgun (WGS) entry which is preliminary data.</text>
</comment>
<feature type="transmembrane region" description="Helical" evidence="8">
    <location>
        <begin position="60"/>
        <end position="81"/>
    </location>
</feature>
<feature type="transmembrane region" description="Helical" evidence="8">
    <location>
        <begin position="284"/>
        <end position="304"/>
    </location>
</feature>
<comment type="similarity">
    <text evidence="2">Belongs to the auxin efflux carrier (TC 2.A.69) family.</text>
</comment>
<evidence type="ECO:0000256" key="3">
    <source>
        <dbReference type="ARBA" id="ARBA00022448"/>
    </source>
</evidence>
<sequence>MGFLIKPAAFGALILAGCLLRHKNILSSNDQKTFSRLVLNITLPAAVIHSFYGFEKEPSLYLMIAMGFLCSLLPFLAAYCLTGKLNRQDRMFTMVNIAGYNIGCFTLPLIQNFFGQTGSVAACMFDTGNAVMMTGGSYALVTTLLHLDTGDNGSVQTPVWKRFLGSIPFDTYMLMLVFSSIGIQIPGWLDALLEPVYQANSFLAMLMIGMMLRPVHGSAALRNTMRVILGRLAFACIFSLSIYHFAPLSLEMRQVLAVTVFAPVSTLAPIYTEKCKGDTAVSSFTASVSIVIGLFVMSGLAMWFRL</sequence>
<evidence type="ECO:0000313" key="11">
    <source>
        <dbReference type="Proteomes" id="UP000669239"/>
    </source>
</evidence>
<name>A0AAW5C635_9FIRM</name>
<keyword evidence="7 8" id="KW-0472">Membrane</keyword>
<protein>
    <submittedName>
        <fullName evidence="10">Transporter</fullName>
    </submittedName>
</protein>
<feature type="transmembrane region" description="Helical" evidence="8">
    <location>
        <begin position="227"/>
        <end position="246"/>
    </location>
</feature>
<dbReference type="PROSITE" id="PS51257">
    <property type="entry name" value="PROKAR_LIPOPROTEIN"/>
    <property type="match status" value="1"/>
</dbReference>
<evidence type="ECO:0000256" key="2">
    <source>
        <dbReference type="ARBA" id="ARBA00010145"/>
    </source>
</evidence>
<accession>A0AAW5C635</accession>
<evidence type="ECO:0000313" key="12">
    <source>
        <dbReference type="Proteomes" id="UP001299608"/>
    </source>
</evidence>
<proteinExistence type="inferred from homology"/>
<gene>
    <name evidence="10" type="ORF">G5B36_27195</name>
    <name evidence="9" type="ORF">L0N08_24050</name>
</gene>